<feature type="chain" id="PRO_5031053645" description="Surface protein" evidence="1">
    <location>
        <begin position="28"/>
        <end position="124"/>
    </location>
</feature>
<name>A0A7W6CWE9_9HYPH</name>
<evidence type="ECO:0000256" key="1">
    <source>
        <dbReference type="SAM" id="SignalP"/>
    </source>
</evidence>
<protein>
    <recommendedName>
        <fullName evidence="4">Surface protein</fullName>
    </recommendedName>
</protein>
<dbReference type="RefSeq" id="WP_183901230.1">
    <property type="nucleotide sequence ID" value="NZ_JACIDW010000011.1"/>
</dbReference>
<feature type="signal peptide" evidence="1">
    <location>
        <begin position="1"/>
        <end position="27"/>
    </location>
</feature>
<sequence length="124" mass="13260">MKISRHIPSALSLGLIAALSAAMPVQAAPAGSSMQQASVVQVAQTQPGYWNGYRGSRTERPGTRRHTDGYWYPDAAFGIDRQTTGSITQRPVPTQMQPMHSQTYCQGTFGGTNGDGSMPCGNGW</sequence>
<gene>
    <name evidence="2" type="ORF">GGQ67_003364</name>
</gene>
<organism evidence="2 3">
    <name type="scientific">Rhizobium metallidurans</name>
    <dbReference type="NCBI Taxonomy" id="1265931"/>
    <lineage>
        <taxon>Bacteria</taxon>
        <taxon>Pseudomonadati</taxon>
        <taxon>Pseudomonadota</taxon>
        <taxon>Alphaproteobacteria</taxon>
        <taxon>Hyphomicrobiales</taxon>
        <taxon>Rhizobiaceae</taxon>
        <taxon>Rhizobium/Agrobacterium group</taxon>
        <taxon>Rhizobium</taxon>
    </lineage>
</organism>
<proteinExistence type="predicted"/>
<dbReference type="AlphaFoldDB" id="A0A7W6CWE9"/>
<keyword evidence="3" id="KW-1185">Reference proteome</keyword>
<evidence type="ECO:0008006" key="4">
    <source>
        <dbReference type="Google" id="ProtNLM"/>
    </source>
</evidence>
<keyword evidence="1" id="KW-0732">Signal</keyword>
<comment type="caution">
    <text evidence="2">The sequence shown here is derived from an EMBL/GenBank/DDBJ whole genome shotgun (WGS) entry which is preliminary data.</text>
</comment>
<evidence type="ECO:0000313" key="2">
    <source>
        <dbReference type="EMBL" id="MBB3965689.1"/>
    </source>
</evidence>
<reference evidence="2 3" key="1">
    <citation type="submission" date="2020-08" db="EMBL/GenBank/DDBJ databases">
        <title>Genomic Encyclopedia of Type Strains, Phase IV (KMG-IV): sequencing the most valuable type-strain genomes for metagenomic binning, comparative biology and taxonomic classification.</title>
        <authorList>
            <person name="Goeker M."/>
        </authorList>
    </citation>
    <scope>NUCLEOTIDE SEQUENCE [LARGE SCALE GENOMIC DNA]</scope>
    <source>
        <strain evidence="2 3">DSM 26575</strain>
    </source>
</reference>
<dbReference type="Proteomes" id="UP000582090">
    <property type="component" value="Unassembled WGS sequence"/>
</dbReference>
<dbReference type="EMBL" id="JACIDW010000011">
    <property type="protein sequence ID" value="MBB3965689.1"/>
    <property type="molecule type" value="Genomic_DNA"/>
</dbReference>
<accession>A0A7W6CWE9</accession>
<evidence type="ECO:0000313" key="3">
    <source>
        <dbReference type="Proteomes" id="UP000582090"/>
    </source>
</evidence>